<name>A0A9X0D8P6_9CNID</name>
<dbReference type="PANTHER" id="PTHR16166:SF93">
    <property type="entry name" value="INTERMEMBRANE LIPID TRANSFER PROTEIN VPS13"/>
    <property type="match status" value="1"/>
</dbReference>
<dbReference type="GO" id="GO:0006623">
    <property type="term" value="P:protein targeting to vacuole"/>
    <property type="evidence" value="ECO:0007669"/>
    <property type="project" value="TreeGrafter"/>
</dbReference>
<feature type="domain" description="Intermembrane lipid transfer protein VPS13-like C-terminal" evidence="2">
    <location>
        <begin position="660"/>
        <end position="763"/>
    </location>
</feature>
<accession>A0A9X0D8P6</accession>
<comment type="caution">
    <text evidence="3">The sequence shown here is derived from an EMBL/GenBank/DDBJ whole genome shotgun (WGS) entry which is preliminary data.</text>
</comment>
<dbReference type="OrthoDB" id="428159at2759"/>
<dbReference type="AlphaFoldDB" id="A0A9X0D8P6"/>
<dbReference type="InterPro" id="IPR026847">
    <property type="entry name" value="VPS13"/>
</dbReference>
<dbReference type="PANTHER" id="PTHR16166">
    <property type="entry name" value="VACUOLAR PROTEIN SORTING-ASSOCIATED PROTEIN VPS13"/>
    <property type="match status" value="1"/>
</dbReference>
<evidence type="ECO:0000313" key="3">
    <source>
        <dbReference type="EMBL" id="KAJ7389009.1"/>
    </source>
</evidence>
<organism evidence="3 4">
    <name type="scientific">Desmophyllum pertusum</name>
    <dbReference type="NCBI Taxonomy" id="174260"/>
    <lineage>
        <taxon>Eukaryota</taxon>
        <taxon>Metazoa</taxon>
        <taxon>Cnidaria</taxon>
        <taxon>Anthozoa</taxon>
        <taxon>Hexacorallia</taxon>
        <taxon>Scleractinia</taxon>
        <taxon>Caryophylliina</taxon>
        <taxon>Caryophylliidae</taxon>
        <taxon>Desmophyllum</taxon>
    </lineage>
</organism>
<protein>
    <recommendedName>
        <fullName evidence="2">Intermembrane lipid transfer protein VPS13-like C-terminal domain-containing protein</fullName>
    </recommendedName>
</protein>
<comment type="similarity">
    <text evidence="1">Belongs to the VPS13 family.</text>
</comment>
<dbReference type="InterPro" id="IPR056748">
    <property type="entry name" value="VPS13-like_C"/>
</dbReference>
<dbReference type="EMBL" id="MU825444">
    <property type="protein sequence ID" value="KAJ7389009.1"/>
    <property type="molecule type" value="Genomic_DNA"/>
</dbReference>
<evidence type="ECO:0000313" key="4">
    <source>
        <dbReference type="Proteomes" id="UP001163046"/>
    </source>
</evidence>
<dbReference type="Proteomes" id="UP001163046">
    <property type="component" value="Unassembled WGS sequence"/>
</dbReference>
<keyword evidence="4" id="KW-1185">Reference proteome</keyword>
<proteinExistence type="inferred from homology"/>
<evidence type="ECO:0000259" key="2">
    <source>
        <dbReference type="Pfam" id="PF25037"/>
    </source>
</evidence>
<dbReference type="Pfam" id="PF25037">
    <property type="entry name" value="VPS13_C"/>
    <property type="match status" value="1"/>
</dbReference>
<dbReference type="GO" id="GO:0045053">
    <property type="term" value="P:protein retention in Golgi apparatus"/>
    <property type="evidence" value="ECO:0007669"/>
    <property type="project" value="TreeGrafter"/>
</dbReference>
<sequence>MSLYGVESTPHTKIGALCADMLTKDSAAIITIIPYYTGAAPVRLENCTQLEICYKQLGCKEHCLHPNQCVLFAWDEPSATEEFVWFVKGSENQIKTDLSATGYNDFEHDGKKFYWAAFLDGLQRVLLIIDDFTLAFRAQVEQKERSSQRITLGLQGVGLSLVNNEKSIEVAYIGIRPSDVIWEEQKKKGRWKALKVRISDELEAAWTRIQQDLSVEATPNYIYKTGDMEVDFQLMEIVRPTRQPIRRTFTPGVFLEYSASPNELNFFAKINSVQIDSQVPGATFQTVLFPVPPPKSLAAENAPKPYIELSLVTKQEEHTHVNEIKYFKVLIQEMDVKVDMGFLMALLGLFSFDTIDRSQEASQYSLDKQRVHDKLGEAFAVQAALSDTRNFFDYFHLSPLKIHLSFSQLGGAADGDKSRTHIGGSFLSLLLQSVGVAVTEVQDVEFKLAYFEIKDKVYSQQQLIDVAVKHYSSQALKQMYVLVLGLDVLGNPFGLITGLKEGAIDFFYEPYQGLIQGPGEFAEGLAIGARSLFGHTVGGAAGAVSRITGTLGKGIAALTMDDKYQQERRQAMGKKPVNVKEGLARGGKGLLEGVVGGVTGIVTKPMEGAKEAGAAGFFKGLGKGMVGVLARPAGGLVDFASSTLEGIKGSASTGIEVRKLRPPRCFYADKVIKPYNKHEARGNAILQETKKTKAALVDDTYFCHCHLNAKKALIITNKHIVVAGKTEVFETWECDWMCEFRELAEDPTTDGKKLILKVPDKAKGKGIFKRASAVRSILTPSPDVAQWLVGKIREARS</sequence>
<gene>
    <name evidence="3" type="ORF">OS493_034402</name>
</gene>
<reference evidence="3" key="1">
    <citation type="submission" date="2023-01" db="EMBL/GenBank/DDBJ databases">
        <title>Genome assembly of the deep-sea coral Lophelia pertusa.</title>
        <authorList>
            <person name="Herrera S."/>
            <person name="Cordes E."/>
        </authorList>
    </citation>
    <scope>NUCLEOTIDE SEQUENCE</scope>
    <source>
        <strain evidence="3">USNM1676648</strain>
        <tissue evidence="3">Polyp</tissue>
    </source>
</reference>
<evidence type="ECO:0000256" key="1">
    <source>
        <dbReference type="ARBA" id="ARBA00006545"/>
    </source>
</evidence>